<evidence type="ECO:0000313" key="2">
    <source>
        <dbReference type="Proteomes" id="UP000634136"/>
    </source>
</evidence>
<accession>A0A834SNH5</accession>
<gene>
    <name evidence="1" type="ORF">G2W53_038051</name>
</gene>
<protein>
    <submittedName>
        <fullName evidence="1">Uncharacterized protein</fullName>
    </submittedName>
</protein>
<reference evidence="1" key="1">
    <citation type="submission" date="2020-09" db="EMBL/GenBank/DDBJ databases">
        <title>Genome-Enabled Discovery of Anthraquinone Biosynthesis in Senna tora.</title>
        <authorList>
            <person name="Kang S.-H."/>
            <person name="Pandey R.P."/>
            <person name="Lee C.-M."/>
            <person name="Sim J.-S."/>
            <person name="Jeong J.-T."/>
            <person name="Choi B.-S."/>
            <person name="Jung M."/>
            <person name="Ginzburg D."/>
            <person name="Zhao K."/>
            <person name="Won S.Y."/>
            <person name="Oh T.-J."/>
            <person name="Yu Y."/>
            <person name="Kim N.-H."/>
            <person name="Lee O.R."/>
            <person name="Lee T.-H."/>
            <person name="Bashyal P."/>
            <person name="Kim T.-S."/>
            <person name="Lee W.-H."/>
            <person name="Kawkins C."/>
            <person name="Kim C.-K."/>
            <person name="Kim J.S."/>
            <person name="Ahn B.O."/>
            <person name="Rhee S.Y."/>
            <person name="Sohng J.K."/>
        </authorList>
    </citation>
    <scope>NUCLEOTIDE SEQUENCE</scope>
    <source>
        <tissue evidence="1">Leaf</tissue>
    </source>
</reference>
<name>A0A834SNH5_9FABA</name>
<organism evidence="1 2">
    <name type="scientific">Senna tora</name>
    <dbReference type="NCBI Taxonomy" id="362788"/>
    <lineage>
        <taxon>Eukaryota</taxon>
        <taxon>Viridiplantae</taxon>
        <taxon>Streptophyta</taxon>
        <taxon>Embryophyta</taxon>
        <taxon>Tracheophyta</taxon>
        <taxon>Spermatophyta</taxon>
        <taxon>Magnoliopsida</taxon>
        <taxon>eudicotyledons</taxon>
        <taxon>Gunneridae</taxon>
        <taxon>Pentapetalae</taxon>
        <taxon>rosids</taxon>
        <taxon>fabids</taxon>
        <taxon>Fabales</taxon>
        <taxon>Fabaceae</taxon>
        <taxon>Caesalpinioideae</taxon>
        <taxon>Cassia clade</taxon>
        <taxon>Senna</taxon>
    </lineage>
</organism>
<comment type="caution">
    <text evidence="1">The sequence shown here is derived from an EMBL/GenBank/DDBJ whole genome shotgun (WGS) entry which is preliminary data.</text>
</comment>
<dbReference type="EMBL" id="JAAIUW010000012">
    <property type="protein sequence ID" value="KAF7805890.1"/>
    <property type="molecule type" value="Genomic_DNA"/>
</dbReference>
<proteinExistence type="predicted"/>
<keyword evidence="2" id="KW-1185">Reference proteome</keyword>
<sequence>MFQYENDRKREKWRRDERMQLYTYLQEAEEGGERIGEDAVNAGAIPFQIFGFQPNLIDFRILNLRSAVLSSPLRLAPQEKQDLG</sequence>
<dbReference type="Proteomes" id="UP000634136">
    <property type="component" value="Unassembled WGS sequence"/>
</dbReference>
<dbReference type="AlphaFoldDB" id="A0A834SNH5"/>
<evidence type="ECO:0000313" key="1">
    <source>
        <dbReference type="EMBL" id="KAF7805890.1"/>
    </source>
</evidence>